<dbReference type="InterPro" id="IPR006119">
    <property type="entry name" value="Resolv_N"/>
</dbReference>
<evidence type="ECO:0000313" key="9">
    <source>
        <dbReference type="Proteomes" id="UP000465241"/>
    </source>
</evidence>
<evidence type="ECO:0000313" key="8">
    <source>
        <dbReference type="EMBL" id="GFG55874.1"/>
    </source>
</evidence>
<feature type="domain" description="Resolvase/invertase-type recombinase catalytic" evidence="7">
    <location>
        <begin position="1"/>
        <end position="133"/>
    </location>
</feature>
<dbReference type="SUPFAM" id="SSF53041">
    <property type="entry name" value="Resolvase-like"/>
    <property type="match status" value="1"/>
</dbReference>
<protein>
    <submittedName>
        <fullName evidence="8">Invertase</fullName>
    </submittedName>
</protein>
<dbReference type="Pfam" id="PF02796">
    <property type="entry name" value="HTH_7"/>
    <property type="match status" value="1"/>
</dbReference>
<evidence type="ECO:0000256" key="1">
    <source>
        <dbReference type="ARBA" id="ARBA00009913"/>
    </source>
</evidence>
<dbReference type="AlphaFoldDB" id="A0A7I9WDY4"/>
<evidence type="ECO:0000256" key="5">
    <source>
        <dbReference type="PIRSR" id="PIRSR606118-50"/>
    </source>
</evidence>
<evidence type="ECO:0000256" key="2">
    <source>
        <dbReference type="ARBA" id="ARBA00022908"/>
    </source>
</evidence>
<dbReference type="Gene3D" id="1.10.10.60">
    <property type="entry name" value="Homeodomain-like"/>
    <property type="match status" value="1"/>
</dbReference>
<dbReference type="Proteomes" id="UP000465241">
    <property type="component" value="Unassembled WGS sequence"/>
</dbReference>
<dbReference type="FunFam" id="3.40.50.1390:FF:000001">
    <property type="entry name" value="DNA recombinase"/>
    <property type="match status" value="1"/>
</dbReference>
<evidence type="ECO:0000256" key="3">
    <source>
        <dbReference type="ARBA" id="ARBA00023125"/>
    </source>
</evidence>
<organism evidence="8 9">
    <name type="scientific">Mycolicibacterium murale</name>
    <dbReference type="NCBI Taxonomy" id="182220"/>
    <lineage>
        <taxon>Bacteria</taxon>
        <taxon>Bacillati</taxon>
        <taxon>Actinomycetota</taxon>
        <taxon>Actinomycetes</taxon>
        <taxon>Mycobacteriales</taxon>
        <taxon>Mycobacteriaceae</taxon>
        <taxon>Mycolicibacterium</taxon>
    </lineage>
</organism>
<dbReference type="PROSITE" id="PS00397">
    <property type="entry name" value="RECOMBINASES_1"/>
    <property type="match status" value="1"/>
</dbReference>
<dbReference type="SMART" id="SM00857">
    <property type="entry name" value="Resolvase"/>
    <property type="match status" value="1"/>
</dbReference>
<dbReference type="GO" id="GO:0000150">
    <property type="term" value="F:DNA strand exchange activity"/>
    <property type="evidence" value="ECO:0007669"/>
    <property type="project" value="InterPro"/>
</dbReference>
<comment type="caution">
    <text evidence="8">The sequence shown here is derived from an EMBL/GenBank/DDBJ whole genome shotgun (WGS) entry which is preliminary data.</text>
</comment>
<dbReference type="PANTHER" id="PTHR30461">
    <property type="entry name" value="DNA-INVERTASE FROM LAMBDOID PROPHAGE"/>
    <property type="match status" value="1"/>
</dbReference>
<dbReference type="CDD" id="cd00569">
    <property type="entry name" value="HTH_Hin_like"/>
    <property type="match status" value="1"/>
</dbReference>
<accession>A0A7I9WDY4</accession>
<dbReference type="SUPFAM" id="SSF46689">
    <property type="entry name" value="Homeodomain-like"/>
    <property type="match status" value="1"/>
</dbReference>
<comment type="similarity">
    <text evidence="1">Belongs to the site-specific recombinase resolvase family.</text>
</comment>
<keyword evidence="4" id="KW-0233">DNA recombination</keyword>
<name>A0A7I9WDY4_9MYCO</name>
<dbReference type="InterPro" id="IPR050639">
    <property type="entry name" value="SSR_resolvase"/>
</dbReference>
<keyword evidence="2" id="KW-0229">DNA integration</keyword>
<gene>
    <name evidence="8" type="ORF">MMUR_00100</name>
</gene>
<dbReference type="GO" id="GO:0015074">
    <property type="term" value="P:DNA integration"/>
    <property type="evidence" value="ECO:0007669"/>
    <property type="project" value="UniProtKB-KW"/>
</dbReference>
<proteinExistence type="inferred from homology"/>
<evidence type="ECO:0000259" key="7">
    <source>
        <dbReference type="PROSITE" id="PS51736"/>
    </source>
</evidence>
<dbReference type="CDD" id="cd03768">
    <property type="entry name" value="SR_ResInv"/>
    <property type="match status" value="1"/>
</dbReference>
<dbReference type="PANTHER" id="PTHR30461:SF2">
    <property type="entry name" value="SERINE RECOMBINASE PINE-RELATED"/>
    <property type="match status" value="1"/>
</dbReference>
<dbReference type="InterPro" id="IPR006120">
    <property type="entry name" value="Resolvase_HTH_dom"/>
</dbReference>
<dbReference type="InterPro" id="IPR036162">
    <property type="entry name" value="Resolvase-like_N_sf"/>
</dbReference>
<dbReference type="EMBL" id="BLKT01000001">
    <property type="protein sequence ID" value="GFG55874.1"/>
    <property type="molecule type" value="Genomic_DNA"/>
</dbReference>
<dbReference type="GO" id="GO:0003677">
    <property type="term" value="F:DNA binding"/>
    <property type="evidence" value="ECO:0007669"/>
    <property type="project" value="UniProtKB-KW"/>
</dbReference>
<dbReference type="PROSITE" id="PS51736">
    <property type="entry name" value="RECOMBINASES_3"/>
    <property type="match status" value="1"/>
</dbReference>
<dbReference type="Pfam" id="PF00239">
    <property type="entry name" value="Resolvase"/>
    <property type="match status" value="1"/>
</dbReference>
<keyword evidence="3" id="KW-0238">DNA-binding</keyword>
<feature type="active site" description="O-(5'-phospho-DNA)-serine intermediate" evidence="5 6">
    <location>
        <position position="8"/>
    </location>
</feature>
<dbReference type="Gene3D" id="3.40.50.1390">
    <property type="entry name" value="Resolvase, N-terminal catalytic domain"/>
    <property type="match status" value="1"/>
</dbReference>
<reference evidence="8 9" key="1">
    <citation type="journal article" date="2019" name="Emerg. Microbes Infect.">
        <title>Comprehensive subspecies identification of 175 nontuberculous mycobacteria species based on 7547 genomic profiles.</title>
        <authorList>
            <person name="Matsumoto Y."/>
            <person name="Kinjo T."/>
            <person name="Motooka D."/>
            <person name="Nabeya D."/>
            <person name="Jung N."/>
            <person name="Uechi K."/>
            <person name="Horii T."/>
            <person name="Iida T."/>
            <person name="Fujita J."/>
            <person name="Nakamura S."/>
        </authorList>
    </citation>
    <scope>NUCLEOTIDE SEQUENCE [LARGE SCALE GENOMIC DNA]</scope>
    <source>
        <strain evidence="8 9">JCM 13392</strain>
    </source>
</reference>
<keyword evidence="9" id="KW-1185">Reference proteome</keyword>
<dbReference type="InterPro" id="IPR009057">
    <property type="entry name" value="Homeodomain-like_sf"/>
</dbReference>
<dbReference type="InterPro" id="IPR006118">
    <property type="entry name" value="Recombinase_CS"/>
</dbReference>
<evidence type="ECO:0000256" key="4">
    <source>
        <dbReference type="ARBA" id="ARBA00023172"/>
    </source>
</evidence>
<dbReference type="PROSITE" id="PS00398">
    <property type="entry name" value="RECOMBINASES_2"/>
    <property type="match status" value="1"/>
</dbReference>
<sequence>MLGYARVSTTDQTVRSQVDALEKAGCVRVWTDTASGARAERPALDELLTEAQSGDTLVVSRLDRLGRSLPHLLDLVEHLASQGVGLRSLAEQIDTTSATGRLILHVFAALAEFERGINHERTMAGLVAARSRGRIGGRPRALTGQRLDHARQLAASGMAVPDIAAMLLVGRSTMYRALNQEQKGGDTTLTTNAIDRPGV</sequence>
<evidence type="ECO:0000256" key="6">
    <source>
        <dbReference type="PROSITE-ProRule" id="PRU10137"/>
    </source>
</evidence>